<keyword evidence="6" id="KW-0460">Magnesium</keyword>
<feature type="non-terminal residue" evidence="7">
    <location>
        <position position="242"/>
    </location>
</feature>
<feature type="binding site" evidence="6">
    <location>
        <position position="36"/>
    </location>
    <ligand>
        <name>Mg(2+)</name>
        <dbReference type="ChEBI" id="CHEBI:18420"/>
        <label>1</label>
        <note>catalytic</note>
    </ligand>
</feature>
<dbReference type="GeneID" id="7445548"/>
<dbReference type="PROSITE" id="PS00630">
    <property type="entry name" value="IMP_2"/>
    <property type="match status" value="1"/>
</dbReference>
<evidence type="ECO:0000313" key="8">
    <source>
        <dbReference type="Proteomes" id="UP000001449"/>
    </source>
</evidence>
<dbReference type="AlphaFoldDB" id="B8C6L8"/>
<keyword evidence="8" id="KW-1185">Reference proteome</keyword>
<dbReference type="GO" id="GO:0046854">
    <property type="term" value="P:phosphatidylinositol phosphate biosynthetic process"/>
    <property type="evidence" value="ECO:0007669"/>
    <property type="project" value="InterPro"/>
</dbReference>
<feature type="binding site" evidence="6">
    <location>
        <position position="197"/>
    </location>
    <ligand>
        <name>Mg(2+)</name>
        <dbReference type="ChEBI" id="CHEBI:18420"/>
        <label>1</label>
        <note>catalytic</note>
    </ligand>
</feature>
<sequence length="242" mass="25486">EEGDARSALTIADTAAQKVIVSSLLSKYSNLHIVGEEDESVAVDPASKVELDDTLLSRCEVEEPPSELDVNEIVVYVDPLDGTREFVEGRLDNVQSLVGLCWRGRPLMGAIGLPFGVSSAENSTEVVFGLVGRGIGKVCTKKTSDGGAIQSCPLPAMKRYHQGDAITVVGACGNKLLRVACGNTTLAVQHDKTSLWDTAAPTAVLHSVGGYVTDYFGEPLIYTRDNPVLGNKLGVVSSAPGA</sequence>
<dbReference type="InterPro" id="IPR000760">
    <property type="entry name" value="Inositol_monophosphatase-like"/>
</dbReference>
<dbReference type="Gene3D" id="3.40.190.80">
    <property type="match status" value="1"/>
</dbReference>
<dbReference type="InParanoid" id="B8C6L8"/>
<dbReference type="Proteomes" id="UP000001449">
    <property type="component" value="Chromosome 8"/>
</dbReference>
<reference evidence="7 8" key="1">
    <citation type="journal article" date="2004" name="Science">
        <title>The genome of the diatom Thalassiosira pseudonana: ecology, evolution, and metabolism.</title>
        <authorList>
            <person name="Armbrust E.V."/>
            <person name="Berges J.A."/>
            <person name="Bowler C."/>
            <person name="Green B.R."/>
            <person name="Martinez D."/>
            <person name="Putnam N.H."/>
            <person name="Zhou S."/>
            <person name="Allen A.E."/>
            <person name="Apt K.E."/>
            <person name="Bechner M."/>
            <person name="Brzezinski M.A."/>
            <person name="Chaal B.K."/>
            <person name="Chiovitti A."/>
            <person name="Davis A.K."/>
            <person name="Demarest M.S."/>
            <person name="Detter J.C."/>
            <person name="Glavina T."/>
            <person name="Goodstein D."/>
            <person name="Hadi M.Z."/>
            <person name="Hellsten U."/>
            <person name="Hildebrand M."/>
            <person name="Jenkins B.D."/>
            <person name="Jurka J."/>
            <person name="Kapitonov V.V."/>
            <person name="Kroger N."/>
            <person name="Lau W.W."/>
            <person name="Lane T.W."/>
            <person name="Larimer F.W."/>
            <person name="Lippmeier J.C."/>
            <person name="Lucas S."/>
            <person name="Medina M."/>
            <person name="Montsant A."/>
            <person name="Obornik M."/>
            <person name="Parker M.S."/>
            <person name="Palenik B."/>
            <person name="Pazour G.J."/>
            <person name="Richardson P.M."/>
            <person name="Rynearson T.A."/>
            <person name="Saito M.A."/>
            <person name="Schwartz D.C."/>
            <person name="Thamatrakoln K."/>
            <person name="Valentin K."/>
            <person name="Vardi A."/>
            <person name="Wilkerson F.P."/>
            <person name="Rokhsar D.S."/>
        </authorList>
    </citation>
    <scope>NUCLEOTIDE SEQUENCE [LARGE SCALE GENOMIC DNA]</scope>
    <source>
        <strain evidence="7 8">CCMP1335</strain>
    </source>
</reference>
<dbReference type="EC" id="3.1.3.7" evidence="2"/>
<evidence type="ECO:0000256" key="1">
    <source>
        <dbReference type="ARBA" id="ARBA00009759"/>
    </source>
</evidence>
<organism evidence="7 8">
    <name type="scientific">Thalassiosira pseudonana</name>
    <name type="common">Marine diatom</name>
    <name type="synonym">Cyclotella nana</name>
    <dbReference type="NCBI Taxonomy" id="35128"/>
    <lineage>
        <taxon>Eukaryota</taxon>
        <taxon>Sar</taxon>
        <taxon>Stramenopiles</taxon>
        <taxon>Ochrophyta</taxon>
        <taxon>Bacillariophyta</taxon>
        <taxon>Coscinodiscophyceae</taxon>
        <taxon>Thalassiosirophycidae</taxon>
        <taxon>Thalassiosirales</taxon>
        <taxon>Thalassiosiraceae</taxon>
        <taxon>Thalassiosira</taxon>
    </lineage>
</organism>
<dbReference type="PANTHER" id="PTHR43028:SF5">
    <property type="entry name" value="3'(2'),5'-BISPHOSPHATE NUCLEOTIDASE 1"/>
    <property type="match status" value="1"/>
</dbReference>
<comment type="cofactor">
    <cofactor evidence="6">
        <name>Mg(2+)</name>
        <dbReference type="ChEBI" id="CHEBI:18420"/>
    </cofactor>
</comment>
<dbReference type="InterPro" id="IPR020550">
    <property type="entry name" value="Inositol_monophosphatase_CS"/>
</dbReference>
<feature type="non-terminal residue" evidence="7">
    <location>
        <position position="1"/>
    </location>
</feature>
<dbReference type="PRINTS" id="PR00377">
    <property type="entry name" value="IMPHPHTASES"/>
</dbReference>
<comment type="similarity">
    <text evidence="1">Belongs to the inositol monophosphatase superfamily.</text>
</comment>
<dbReference type="PaxDb" id="35128-Thaps263360"/>
<evidence type="ECO:0000256" key="6">
    <source>
        <dbReference type="PIRSR" id="PIRSR600760-2"/>
    </source>
</evidence>
<feature type="binding site" evidence="6">
    <location>
        <position position="81"/>
    </location>
    <ligand>
        <name>Mg(2+)</name>
        <dbReference type="ChEBI" id="CHEBI:18420"/>
        <label>1</label>
        <note>catalytic</note>
    </ligand>
</feature>
<protein>
    <recommendedName>
        <fullName evidence="3">3'(2'),5'-bisphosphate nucleotidase 1</fullName>
        <ecNumber evidence="2">3.1.3.7</ecNumber>
    </recommendedName>
    <alternativeName>
        <fullName evidence="4">Bisphosphate 3'-nucleotidase 1</fullName>
    </alternativeName>
    <alternativeName>
        <fullName evidence="5">Inositol-polyphosphate 1-phosphatase</fullName>
    </alternativeName>
</protein>
<keyword evidence="6" id="KW-0479">Metal-binding</keyword>
<dbReference type="GO" id="GO:0046872">
    <property type="term" value="F:metal ion binding"/>
    <property type="evidence" value="ECO:0007669"/>
    <property type="project" value="UniProtKB-KW"/>
</dbReference>
<evidence type="ECO:0000256" key="5">
    <source>
        <dbReference type="ARBA" id="ARBA00044554"/>
    </source>
</evidence>
<evidence type="ECO:0000256" key="2">
    <source>
        <dbReference type="ARBA" id="ARBA00012633"/>
    </source>
</evidence>
<reference evidence="7 8" key="2">
    <citation type="journal article" date="2008" name="Nature">
        <title>The Phaeodactylum genome reveals the evolutionary history of diatom genomes.</title>
        <authorList>
            <person name="Bowler C."/>
            <person name="Allen A.E."/>
            <person name="Badger J.H."/>
            <person name="Grimwood J."/>
            <person name="Jabbari K."/>
            <person name="Kuo A."/>
            <person name="Maheswari U."/>
            <person name="Martens C."/>
            <person name="Maumus F."/>
            <person name="Otillar R.P."/>
            <person name="Rayko E."/>
            <person name="Salamov A."/>
            <person name="Vandepoele K."/>
            <person name="Beszteri B."/>
            <person name="Gruber A."/>
            <person name="Heijde M."/>
            <person name="Katinka M."/>
            <person name="Mock T."/>
            <person name="Valentin K."/>
            <person name="Verret F."/>
            <person name="Berges J.A."/>
            <person name="Brownlee C."/>
            <person name="Cadoret J.P."/>
            <person name="Chiovitti A."/>
            <person name="Choi C.J."/>
            <person name="Coesel S."/>
            <person name="De Martino A."/>
            <person name="Detter J.C."/>
            <person name="Durkin C."/>
            <person name="Falciatore A."/>
            <person name="Fournet J."/>
            <person name="Haruta M."/>
            <person name="Huysman M.J."/>
            <person name="Jenkins B.D."/>
            <person name="Jiroutova K."/>
            <person name="Jorgensen R.E."/>
            <person name="Joubert Y."/>
            <person name="Kaplan A."/>
            <person name="Kroger N."/>
            <person name="Kroth P.G."/>
            <person name="La Roche J."/>
            <person name="Lindquist E."/>
            <person name="Lommer M."/>
            <person name="Martin-Jezequel V."/>
            <person name="Lopez P.J."/>
            <person name="Lucas S."/>
            <person name="Mangogna M."/>
            <person name="McGinnis K."/>
            <person name="Medlin L.K."/>
            <person name="Montsant A."/>
            <person name="Oudot-Le Secq M.P."/>
            <person name="Napoli C."/>
            <person name="Obornik M."/>
            <person name="Parker M.S."/>
            <person name="Petit J.L."/>
            <person name="Porcel B.M."/>
            <person name="Poulsen N."/>
            <person name="Robison M."/>
            <person name="Rychlewski L."/>
            <person name="Rynearson T.A."/>
            <person name="Schmutz J."/>
            <person name="Shapiro H."/>
            <person name="Siaut M."/>
            <person name="Stanley M."/>
            <person name="Sussman M.R."/>
            <person name="Taylor A.R."/>
            <person name="Vardi A."/>
            <person name="von Dassow P."/>
            <person name="Vyverman W."/>
            <person name="Willis A."/>
            <person name="Wyrwicz L.S."/>
            <person name="Rokhsar D.S."/>
            <person name="Weissenbach J."/>
            <person name="Armbrust E.V."/>
            <person name="Green B.R."/>
            <person name="Van de Peer Y."/>
            <person name="Grigoriev I.V."/>
        </authorList>
    </citation>
    <scope>NUCLEOTIDE SEQUENCE [LARGE SCALE GENOMIC DNA]</scope>
    <source>
        <strain evidence="7 8">CCMP1335</strain>
    </source>
</reference>
<gene>
    <name evidence="7" type="ORF">THAPSDRAFT_263360</name>
</gene>
<dbReference type="Gene3D" id="3.30.540.10">
    <property type="entry name" value="Fructose-1,6-Bisphosphatase, subunit A, domain 1"/>
    <property type="match status" value="1"/>
</dbReference>
<dbReference type="OMA" id="QTEADRC"/>
<feature type="binding site" evidence="6">
    <location>
        <position position="78"/>
    </location>
    <ligand>
        <name>Mg(2+)</name>
        <dbReference type="ChEBI" id="CHEBI:18420"/>
        <label>1</label>
        <note>catalytic</note>
    </ligand>
</feature>
<dbReference type="KEGG" id="tps:THAPSDRAFT_263360"/>
<dbReference type="eggNOG" id="KOG3099">
    <property type="taxonomic scope" value="Eukaryota"/>
</dbReference>
<proteinExistence type="inferred from homology"/>
<dbReference type="PANTHER" id="PTHR43028">
    <property type="entry name" value="3'(2'),5'-BISPHOSPHATE NUCLEOTIDASE 1"/>
    <property type="match status" value="1"/>
</dbReference>
<evidence type="ECO:0000313" key="7">
    <source>
        <dbReference type="EMBL" id="EED90593.1"/>
    </source>
</evidence>
<accession>B8C6L8</accession>
<dbReference type="SUPFAM" id="SSF56655">
    <property type="entry name" value="Carbohydrate phosphatase"/>
    <property type="match status" value="1"/>
</dbReference>
<evidence type="ECO:0000256" key="4">
    <source>
        <dbReference type="ARBA" id="ARBA00041815"/>
    </source>
</evidence>
<dbReference type="GO" id="GO:0008441">
    <property type="term" value="F:3'(2'),5'-bisphosphate nucleotidase activity"/>
    <property type="evidence" value="ECO:0007669"/>
    <property type="project" value="UniProtKB-EC"/>
</dbReference>
<dbReference type="Pfam" id="PF00459">
    <property type="entry name" value="Inositol_P"/>
    <property type="match status" value="1"/>
</dbReference>
<dbReference type="STRING" id="35128.B8C6L8"/>
<dbReference type="HOGENOM" id="CLU_034742_2_0_1"/>
<dbReference type="RefSeq" id="XP_002291742.1">
    <property type="nucleotide sequence ID" value="XM_002291706.1"/>
</dbReference>
<evidence type="ECO:0000256" key="3">
    <source>
        <dbReference type="ARBA" id="ARBA00040342"/>
    </source>
</evidence>
<name>B8C6L8_THAPS</name>
<feature type="binding site" evidence="6">
    <location>
        <position position="80"/>
    </location>
    <ligand>
        <name>Mg(2+)</name>
        <dbReference type="ChEBI" id="CHEBI:18420"/>
        <label>1</label>
        <note>catalytic</note>
    </ligand>
</feature>
<dbReference type="InterPro" id="IPR050725">
    <property type="entry name" value="CysQ/Inositol_MonoPase"/>
</dbReference>
<dbReference type="EMBL" id="CM000644">
    <property type="protein sequence ID" value="EED90593.1"/>
    <property type="molecule type" value="Genomic_DNA"/>
</dbReference>